<dbReference type="InterPro" id="IPR020846">
    <property type="entry name" value="MFS_dom"/>
</dbReference>
<evidence type="ECO:0000313" key="8">
    <source>
        <dbReference type="EMBL" id="CAF9914573.1"/>
    </source>
</evidence>
<evidence type="ECO:0000313" key="9">
    <source>
        <dbReference type="Proteomes" id="UP000664521"/>
    </source>
</evidence>
<feature type="compositionally biased region" description="Low complexity" evidence="5">
    <location>
        <begin position="51"/>
        <end position="62"/>
    </location>
</feature>
<evidence type="ECO:0000256" key="4">
    <source>
        <dbReference type="ARBA" id="ARBA00023136"/>
    </source>
</evidence>
<dbReference type="SUPFAM" id="SSF103473">
    <property type="entry name" value="MFS general substrate transporter"/>
    <property type="match status" value="1"/>
</dbReference>
<feature type="transmembrane region" description="Helical" evidence="6">
    <location>
        <begin position="463"/>
        <end position="483"/>
    </location>
</feature>
<keyword evidence="3 6" id="KW-1133">Transmembrane helix</keyword>
<dbReference type="PROSITE" id="PS50850">
    <property type="entry name" value="MFS"/>
    <property type="match status" value="1"/>
</dbReference>
<proteinExistence type="predicted"/>
<dbReference type="Pfam" id="PF07690">
    <property type="entry name" value="MFS_1"/>
    <property type="match status" value="1"/>
</dbReference>
<evidence type="ECO:0000256" key="2">
    <source>
        <dbReference type="ARBA" id="ARBA00022692"/>
    </source>
</evidence>
<dbReference type="Proteomes" id="UP000664521">
    <property type="component" value="Unassembled WGS sequence"/>
</dbReference>
<dbReference type="FunFam" id="1.20.1250.20:FF:000308">
    <property type="entry name" value="MFS efflux transporter"/>
    <property type="match status" value="1"/>
</dbReference>
<organism evidence="8 9">
    <name type="scientific">Heterodermia speciosa</name>
    <dbReference type="NCBI Taxonomy" id="116794"/>
    <lineage>
        <taxon>Eukaryota</taxon>
        <taxon>Fungi</taxon>
        <taxon>Dikarya</taxon>
        <taxon>Ascomycota</taxon>
        <taxon>Pezizomycotina</taxon>
        <taxon>Lecanoromycetes</taxon>
        <taxon>OSLEUM clade</taxon>
        <taxon>Lecanoromycetidae</taxon>
        <taxon>Caliciales</taxon>
        <taxon>Physciaceae</taxon>
        <taxon>Heterodermia</taxon>
    </lineage>
</organism>
<keyword evidence="9" id="KW-1185">Reference proteome</keyword>
<dbReference type="PANTHER" id="PTHR23514:SF6">
    <property type="entry name" value="MAJOR FACILITATOR SUPERFAMILY (MFS) PROFILE DOMAIN-CONTAINING PROTEIN"/>
    <property type="match status" value="1"/>
</dbReference>
<feature type="transmembrane region" description="Helical" evidence="6">
    <location>
        <begin position="252"/>
        <end position="271"/>
    </location>
</feature>
<feature type="transmembrane region" description="Helical" evidence="6">
    <location>
        <begin position="164"/>
        <end position="181"/>
    </location>
</feature>
<feature type="transmembrane region" description="Helical" evidence="6">
    <location>
        <begin position="346"/>
        <end position="364"/>
    </location>
</feature>
<dbReference type="GO" id="GO:0016020">
    <property type="term" value="C:membrane"/>
    <property type="evidence" value="ECO:0007669"/>
    <property type="project" value="UniProtKB-SubCell"/>
</dbReference>
<keyword evidence="4 6" id="KW-0472">Membrane</keyword>
<dbReference type="FunFam" id="1.20.1250.20:FF:000286">
    <property type="entry name" value="MFS efflux transporter"/>
    <property type="match status" value="1"/>
</dbReference>
<feature type="transmembrane region" description="Helical" evidence="6">
    <location>
        <begin position="434"/>
        <end position="457"/>
    </location>
</feature>
<accession>A0A8H3IDL0</accession>
<evidence type="ECO:0000259" key="7">
    <source>
        <dbReference type="PROSITE" id="PS50850"/>
    </source>
</evidence>
<sequence length="492" mass="52361">MDSHMLGAFINVDQSSPIPGPPAVARKGAPPLPAPTSHELDNINWGDRLNGPSAPSPSGAQPPKTPNELEMSRPPSPSTDEATDIVQTLSNPPMNKWRLLSCCCMCFANGFQDSAPGALIPYMEKDYNIGYAVVSLIFVTNAIGFISAAPLAHMLQASLGRARMLMVAQAIMLTGYIMLVIPHRPFPVVVFAYFFMGMGEALNLAPNNTFCANLANATTTLGAFHGSYGIGGTIGPLIATALVSNGSSWSTIYFLSLGLTIFNLAFAYFSFRTYEIDNPPATNLTLTTSGRQTANSKSRLLKQALRNRTTILGALFIFAYQGAEVSISGWVISFLISYRHSSPSRVGYVTAGFWGGITIGRFLLSHPAHKIGEKTAVVGLIAGAAAFQLLVWLVPNVIGEAVAVSIVGLLLGPVYPCATAVFSRLLERRLQMSALAFVSALGSSGGAVAPFFTGLLAQQVGTWVLHPICVGLFSGMVGCWWGLPRLGGKRRE</sequence>
<feature type="region of interest" description="Disordered" evidence="5">
    <location>
        <begin position="1"/>
        <end position="83"/>
    </location>
</feature>
<feature type="transmembrane region" description="Helical" evidence="6">
    <location>
        <begin position="129"/>
        <end position="152"/>
    </location>
</feature>
<gene>
    <name evidence="8" type="ORF">HETSPECPRED_002018</name>
</gene>
<evidence type="ECO:0000256" key="5">
    <source>
        <dbReference type="SAM" id="MobiDB-lite"/>
    </source>
</evidence>
<keyword evidence="2 6" id="KW-0812">Transmembrane</keyword>
<protein>
    <recommendedName>
        <fullName evidence="7">Major facilitator superfamily (MFS) profile domain-containing protein</fullName>
    </recommendedName>
</protein>
<dbReference type="InterPro" id="IPR036259">
    <property type="entry name" value="MFS_trans_sf"/>
</dbReference>
<dbReference type="EMBL" id="CAJPDS010000014">
    <property type="protein sequence ID" value="CAF9914573.1"/>
    <property type="molecule type" value="Genomic_DNA"/>
</dbReference>
<dbReference type="PANTHER" id="PTHR23514">
    <property type="entry name" value="BYPASS OF STOP CODON PROTEIN 6"/>
    <property type="match status" value="1"/>
</dbReference>
<evidence type="ECO:0000256" key="6">
    <source>
        <dbReference type="SAM" id="Phobius"/>
    </source>
</evidence>
<feature type="domain" description="Major facilitator superfamily (MFS) profile" evidence="7">
    <location>
        <begin position="98"/>
        <end position="492"/>
    </location>
</feature>
<feature type="transmembrane region" description="Helical" evidence="6">
    <location>
        <begin position="311"/>
        <end position="334"/>
    </location>
</feature>
<dbReference type="InterPro" id="IPR051788">
    <property type="entry name" value="MFS_Transporter"/>
</dbReference>
<dbReference type="AlphaFoldDB" id="A0A8H3IDL0"/>
<dbReference type="OrthoDB" id="413079at2759"/>
<comment type="subcellular location">
    <subcellularLocation>
        <location evidence="1">Membrane</location>
        <topology evidence="1">Multi-pass membrane protein</topology>
    </subcellularLocation>
</comment>
<name>A0A8H3IDL0_9LECA</name>
<evidence type="ECO:0000256" key="1">
    <source>
        <dbReference type="ARBA" id="ARBA00004141"/>
    </source>
</evidence>
<comment type="caution">
    <text evidence="8">The sequence shown here is derived from an EMBL/GenBank/DDBJ whole genome shotgun (WGS) entry which is preliminary data.</text>
</comment>
<dbReference type="GO" id="GO:0022857">
    <property type="term" value="F:transmembrane transporter activity"/>
    <property type="evidence" value="ECO:0007669"/>
    <property type="project" value="InterPro"/>
</dbReference>
<feature type="transmembrane region" description="Helical" evidence="6">
    <location>
        <begin position="376"/>
        <end position="395"/>
    </location>
</feature>
<dbReference type="InterPro" id="IPR011701">
    <property type="entry name" value="MFS"/>
</dbReference>
<dbReference type="Gene3D" id="1.20.1250.20">
    <property type="entry name" value="MFS general substrate transporter like domains"/>
    <property type="match status" value="2"/>
</dbReference>
<reference evidence="8" key="1">
    <citation type="submission" date="2021-03" db="EMBL/GenBank/DDBJ databases">
        <authorList>
            <person name="Tagirdzhanova G."/>
        </authorList>
    </citation>
    <scope>NUCLEOTIDE SEQUENCE</scope>
</reference>
<evidence type="ECO:0000256" key="3">
    <source>
        <dbReference type="ARBA" id="ARBA00022989"/>
    </source>
</evidence>
<feature type="transmembrane region" description="Helical" evidence="6">
    <location>
        <begin position="401"/>
        <end position="422"/>
    </location>
</feature>